<name>A0A6J5RWC6_9CAUD</name>
<accession>A0A6J5RWC6</accession>
<evidence type="ECO:0000313" key="1">
    <source>
        <dbReference type="EMBL" id="CAB4196555.1"/>
    </source>
</evidence>
<dbReference type="EMBL" id="LR797252">
    <property type="protein sequence ID" value="CAB4196555.1"/>
    <property type="molecule type" value="Genomic_DNA"/>
</dbReference>
<proteinExistence type="predicted"/>
<protein>
    <submittedName>
        <fullName evidence="1">Uncharacterized protein</fullName>
    </submittedName>
</protein>
<dbReference type="Gene3D" id="3.30.40.220">
    <property type="match status" value="1"/>
</dbReference>
<reference evidence="1" key="1">
    <citation type="submission" date="2020-05" db="EMBL/GenBank/DDBJ databases">
        <authorList>
            <person name="Chiriac C."/>
            <person name="Salcher M."/>
            <person name="Ghai R."/>
            <person name="Kavagutti S V."/>
        </authorList>
    </citation>
    <scope>NUCLEOTIDE SEQUENCE</scope>
</reference>
<gene>
    <name evidence="1" type="ORF">UFOVP1290_75</name>
</gene>
<sequence>MKKCSKCGIDDSKKSFRKNGNQCLDCYNFVRRQGFKKKLDMEYSILEENNQNIKHREYKRQWYVKNKDKLSEQNKKYYLDNRIKRLNLAKKNYYDENKICSYLLRGCKNRAKHMHMSCDLDKKFIEQLYEKQNGKCALTNIDFIFDKVNSSKRPFAPSIDRIDSNLEYTKNNVRLVCTIVNFALNEFGDQIFDIMCKAYVESHINA</sequence>
<organism evidence="1">
    <name type="scientific">uncultured Caudovirales phage</name>
    <dbReference type="NCBI Taxonomy" id="2100421"/>
    <lineage>
        <taxon>Viruses</taxon>
        <taxon>Duplodnaviria</taxon>
        <taxon>Heunggongvirae</taxon>
        <taxon>Uroviricota</taxon>
        <taxon>Caudoviricetes</taxon>
        <taxon>Peduoviridae</taxon>
        <taxon>Maltschvirus</taxon>
        <taxon>Maltschvirus maltsch</taxon>
    </lineage>
</organism>